<name>A0A563EPW4_9PSEU</name>
<dbReference type="EMBL" id="VOBR01000016">
    <property type="protein sequence ID" value="TWP49299.1"/>
    <property type="molecule type" value="Genomic_DNA"/>
</dbReference>
<proteinExistence type="predicted"/>
<reference evidence="2 3" key="1">
    <citation type="submission" date="2019-07" db="EMBL/GenBank/DDBJ databases">
        <title>Lentzea xizangensis sp. nov., isolated from Qinghai-Tibetan Plateau Soils.</title>
        <authorList>
            <person name="Huang J."/>
        </authorList>
    </citation>
    <scope>NUCLEOTIDE SEQUENCE [LARGE SCALE GENOMIC DNA]</scope>
    <source>
        <strain evidence="2 3">FXJ1.1311</strain>
    </source>
</reference>
<accession>A0A563EPW4</accession>
<protein>
    <submittedName>
        <fullName evidence="2">Uncharacterized protein</fullName>
    </submittedName>
</protein>
<feature type="compositionally biased region" description="Basic and acidic residues" evidence="1">
    <location>
        <begin position="82"/>
        <end position="101"/>
    </location>
</feature>
<keyword evidence="3" id="KW-1185">Reference proteome</keyword>
<evidence type="ECO:0000313" key="2">
    <source>
        <dbReference type="EMBL" id="TWP49299.1"/>
    </source>
</evidence>
<dbReference type="AlphaFoldDB" id="A0A563EPW4"/>
<organism evidence="2 3">
    <name type="scientific">Lentzea tibetensis</name>
    <dbReference type="NCBI Taxonomy" id="2591470"/>
    <lineage>
        <taxon>Bacteria</taxon>
        <taxon>Bacillati</taxon>
        <taxon>Actinomycetota</taxon>
        <taxon>Actinomycetes</taxon>
        <taxon>Pseudonocardiales</taxon>
        <taxon>Pseudonocardiaceae</taxon>
        <taxon>Lentzea</taxon>
    </lineage>
</organism>
<evidence type="ECO:0000313" key="3">
    <source>
        <dbReference type="Proteomes" id="UP000316639"/>
    </source>
</evidence>
<dbReference type="OrthoDB" id="504981at2"/>
<dbReference type="RefSeq" id="WP_146354831.1">
    <property type="nucleotide sequence ID" value="NZ_VOBR01000016.1"/>
</dbReference>
<comment type="caution">
    <text evidence="2">The sequence shown here is derived from an EMBL/GenBank/DDBJ whole genome shotgun (WGS) entry which is preliminary data.</text>
</comment>
<dbReference type="Proteomes" id="UP000316639">
    <property type="component" value="Unassembled WGS sequence"/>
</dbReference>
<sequence length="153" mass="16758">MLAPAGDLVNDVFVTDDAAYVTNSDRPEIYRLPLRGGKLPTQGQVQKIPLTGDIVFGTGVTTALDLGGLGRRPAQGRQHAPRRAEPAEHDRRAQAQPRRDAATVVRKITDPSFDVPTNVVLHRDRLWLPNARLTTPQTPETPYGVVSVPRPGW</sequence>
<feature type="region of interest" description="Disordered" evidence="1">
    <location>
        <begin position="67"/>
        <end position="102"/>
    </location>
</feature>
<gene>
    <name evidence="2" type="ORF">FKR81_24625</name>
</gene>
<evidence type="ECO:0000256" key="1">
    <source>
        <dbReference type="SAM" id="MobiDB-lite"/>
    </source>
</evidence>